<dbReference type="OrthoDB" id="4353649at2759"/>
<dbReference type="HOGENOM" id="CLU_001104_1_1_1"/>
<feature type="region of interest" description="Disordered" evidence="1">
    <location>
        <begin position="347"/>
        <end position="399"/>
    </location>
</feature>
<evidence type="ECO:0000256" key="1">
    <source>
        <dbReference type="SAM" id="MobiDB-lite"/>
    </source>
</evidence>
<keyword evidence="3" id="KW-1185">Reference proteome</keyword>
<feature type="compositionally biased region" description="Acidic residues" evidence="1">
    <location>
        <begin position="369"/>
        <end position="386"/>
    </location>
</feature>
<evidence type="ECO:0000313" key="2">
    <source>
        <dbReference type="EMBL" id="EEA26622.1"/>
    </source>
</evidence>
<feature type="region of interest" description="Disordered" evidence="1">
    <location>
        <begin position="475"/>
        <end position="516"/>
    </location>
</feature>
<organism evidence="2 3">
    <name type="scientific">Talaromyces marneffei (strain ATCC 18224 / CBS 334.59 / QM 7333)</name>
    <name type="common">Penicillium marneffei</name>
    <dbReference type="NCBI Taxonomy" id="441960"/>
    <lineage>
        <taxon>Eukaryota</taxon>
        <taxon>Fungi</taxon>
        <taxon>Dikarya</taxon>
        <taxon>Ascomycota</taxon>
        <taxon>Pezizomycotina</taxon>
        <taxon>Eurotiomycetes</taxon>
        <taxon>Eurotiomycetidae</taxon>
        <taxon>Eurotiales</taxon>
        <taxon>Trichocomaceae</taxon>
        <taxon>Talaromyces</taxon>
        <taxon>Talaromyces sect. Talaromyces</taxon>
    </lineage>
</organism>
<accession>B6Q6U0</accession>
<feature type="compositionally biased region" description="Polar residues" evidence="1">
    <location>
        <begin position="501"/>
        <end position="516"/>
    </location>
</feature>
<sequence>MNTIPFQNTYFARLVDFPVVVCRECQYGVWPSQIEGHLQRAHSYISPAVRIQLGDEVRSWPDLAIDPIELEIPPTRTHVIPQLVGPLDGWQCQLSPESCWYVCPSIDTMRQHWLKQHGWSRTAHKGQPTQSTMQTILARQEQACRQVRCQRIFPRKMGSQYFAIMDEKEDSDPIPTTPGSMIWEQASRQYAEYEKQAAEQIQHGHIDEANPWLRRTGWVPYLHSFSSTQLLEYIDMPAMDDAVNHSPVADLDEHAIQAIWTAMGQVGQISQQSVIHTGVFVRMEAIRTERHQTRYQPLEAYQDLETMTHPPYRFTQRQRAAWNRLVQVAHPQIPPQNPRRSIVLQPGQRRPWELSPSPISSESSHSEDESFTDDDEMDEDIHEDPELDPKLDPAPQSAIPPLTPLQRACLDFCIELSNQRVVHREYDCALVCAMAVLGVRDRGGWRTPEDYPPILSKVIKLARFMVVRKAMELAENEDDAEPASSMQENDWDSAYGGSPSPRATLSRFQPGSRLQV</sequence>
<dbReference type="PhylomeDB" id="B6Q6U0"/>
<feature type="compositionally biased region" description="Low complexity" evidence="1">
    <location>
        <begin position="353"/>
        <end position="363"/>
    </location>
</feature>
<dbReference type="AlphaFoldDB" id="B6Q6U0"/>
<dbReference type="VEuPathDB" id="FungiDB:PMAA_015460"/>
<dbReference type="Pfam" id="PF12013">
    <property type="entry name" value="OrsD"/>
    <property type="match status" value="1"/>
</dbReference>
<reference evidence="3" key="1">
    <citation type="journal article" date="2015" name="Genome Announc.">
        <title>Genome sequence of the AIDS-associated pathogen Penicillium marneffei (ATCC18224) and its near taxonomic relative Talaromyces stipitatus (ATCC10500).</title>
        <authorList>
            <person name="Nierman W.C."/>
            <person name="Fedorova-Abrams N.D."/>
            <person name="Andrianopoulos A."/>
        </authorList>
    </citation>
    <scope>NUCLEOTIDE SEQUENCE [LARGE SCALE GENOMIC DNA]</scope>
    <source>
        <strain evidence="3">ATCC 18224 / CBS 334.59 / QM 7333</strain>
    </source>
</reference>
<evidence type="ECO:0008006" key="4">
    <source>
        <dbReference type="Google" id="ProtNLM"/>
    </source>
</evidence>
<evidence type="ECO:0000313" key="3">
    <source>
        <dbReference type="Proteomes" id="UP000001294"/>
    </source>
</evidence>
<gene>
    <name evidence="2" type="ORF">PMAA_015460</name>
</gene>
<dbReference type="InterPro" id="IPR022698">
    <property type="entry name" value="OrsD"/>
</dbReference>
<dbReference type="EMBL" id="DS995899">
    <property type="protein sequence ID" value="EEA26622.1"/>
    <property type="molecule type" value="Genomic_DNA"/>
</dbReference>
<proteinExistence type="predicted"/>
<name>B6Q6U0_TALMQ</name>
<dbReference type="Proteomes" id="UP000001294">
    <property type="component" value="Unassembled WGS sequence"/>
</dbReference>
<protein>
    <recommendedName>
        <fullName evidence="4">C2H2-type domain-containing protein</fullName>
    </recommendedName>
</protein>